<dbReference type="Pfam" id="PF25597">
    <property type="entry name" value="SH3_retrovirus"/>
    <property type="match status" value="1"/>
</dbReference>
<dbReference type="EMBL" id="BAABME010026301">
    <property type="protein sequence ID" value="GAA0173654.1"/>
    <property type="molecule type" value="Genomic_DNA"/>
</dbReference>
<feature type="domain" description="Retroviral polymerase SH3-like" evidence="1">
    <location>
        <begin position="68"/>
        <end position="130"/>
    </location>
</feature>
<proteinExistence type="predicted"/>
<accession>A0AAV3RB97</accession>
<dbReference type="Proteomes" id="UP001454036">
    <property type="component" value="Unassembled WGS sequence"/>
</dbReference>
<dbReference type="AlphaFoldDB" id="A0AAV3RB97"/>
<comment type="caution">
    <text evidence="2">The sequence shown here is derived from an EMBL/GenBank/DDBJ whole genome shotgun (WGS) entry which is preliminary data.</text>
</comment>
<organism evidence="2 3">
    <name type="scientific">Lithospermum erythrorhizon</name>
    <name type="common">Purple gromwell</name>
    <name type="synonym">Lithospermum officinale var. erythrorhizon</name>
    <dbReference type="NCBI Taxonomy" id="34254"/>
    <lineage>
        <taxon>Eukaryota</taxon>
        <taxon>Viridiplantae</taxon>
        <taxon>Streptophyta</taxon>
        <taxon>Embryophyta</taxon>
        <taxon>Tracheophyta</taxon>
        <taxon>Spermatophyta</taxon>
        <taxon>Magnoliopsida</taxon>
        <taxon>eudicotyledons</taxon>
        <taxon>Gunneridae</taxon>
        <taxon>Pentapetalae</taxon>
        <taxon>asterids</taxon>
        <taxon>lamiids</taxon>
        <taxon>Boraginales</taxon>
        <taxon>Boraginaceae</taxon>
        <taxon>Boraginoideae</taxon>
        <taxon>Lithospermeae</taxon>
        <taxon>Lithospermum</taxon>
    </lineage>
</organism>
<reference evidence="2 3" key="1">
    <citation type="submission" date="2024-01" db="EMBL/GenBank/DDBJ databases">
        <title>The complete chloroplast genome sequence of Lithospermum erythrorhizon: insights into the phylogenetic relationship among Boraginaceae species and the maternal lineages of purple gromwells.</title>
        <authorList>
            <person name="Okada T."/>
            <person name="Watanabe K."/>
        </authorList>
    </citation>
    <scope>NUCLEOTIDE SEQUENCE [LARGE SCALE GENOMIC DNA]</scope>
</reference>
<gene>
    <name evidence="2" type="ORF">LIER_41565</name>
</gene>
<dbReference type="PANTHER" id="PTHR42648:SF18">
    <property type="entry name" value="RETROTRANSPOSON, UNCLASSIFIED-LIKE PROTEIN"/>
    <property type="match status" value="1"/>
</dbReference>
<evidence type="ECO:0000313" key="2">
    <source>
        <dbReference type="EMBL" id="GAA0173654.1"/>
    </source>
</evidence>
<dbReference type="InterPro" id="IPR039537">
    <property type="entry name" value="Retrotran_Ty1/copia-like"/>
</dbReference>
<dbReference type="PANTHER" id="PTHR42648">
    <property type="entry name" value="TRANSPOSASE, PUTATIVE-RELATED"/>
    <property type="match status" value="1"/>
</dbReference>
<sequence>MSANRMYKLNSETQYCEEPVGDCLQVTSADMSKLWHQRCPTLAVKDMTPYEAWSGMKPSVDHFRVWGCLAHVHMPKIGRSKLDDRSSTCIFLGVSEGTKGYRLMDTNAKRIVISRDVVFKEDKCWKWGDDYKEHVTTDLEWEDDRIDAKNRRRT</sequence>
<name>A0AAV3RB97_LITER</name>
<keyword evidence="3" id="KW-1185">Reference proteome</keyword>
<protein>
    <recommendedName>
        <fullName evidence="1">Retroviral polymerase SH3-like domain-containing protein</fullName>
    </recommendedName>
</protein>
<dbReference type="InterPro" id="IPR057670">
    <property type="entry name" value="SH3_retrovirus"/>
</dbReference>
<evidence type="ECO:0000313" key="3">
    <source>
        <dbReference type="Proteomes" id="UP001454036"/>
    </source>
</evidence>
<evidence type="ECO:0000259" key="1">
    <source>
        <dbReference type="Pfam" id="PF25597"/>
    </source>
</evidence>